<accession>A0ABM5RUA0</accession>
<evidence type="ECO:0000313" key="2">
    <source>
        <dbReference type="Proteomes" id="UP000029910"/>
    </source>
</evidence>
<protein>
    <submittedName>
        <fullName evidence="1">Uncharacterized protein</fullName>
    </submittedName>
</protein>
<gene>
    <name evidence="1" type="ORF">CulFRC11_1903</name>
</gene>
<organism evidence="1 2">
    <name type="scientific">Corynebacterium ramonii</name>
    <dbReference type="NCBI Taxonomy" id="3026968"/>
    <lineage>
        <taxon>Bacteria</taxon>
        <taxon>Bacillati</taxon>
        <taxon>Actinomycetota</taxon>
        <taxon>Actinomycetes</taxon>
        <taxon>Mycobacteriales</taxon>
        <taxon>Corynebacteriaceae</taxon>
        <taxon>Corynebacterium</taxon>
    </lineage>
</organism>
<proteinExistence type="predicted"/>
<keyword evidence="2" id="KW-1185">Reference proteome</keyword>
<sequence>MSFLRTLEGTRHTKPQVAFFSVLKNDTTPELKKPLRLNHIPVSIAGVIHIIDFSQRAQQVLVAPVAARVLKAATAMCPSVG</sequence>
<evidence type="ECO:0000313" key="1">
    <source>
        <dbReference type="EMBL" id="AIU33452.1"/>
    </source>
</evidence>
<name>A0ABM5RUA0_9CORY</name>
<reference evidence="1 2" key="1">
    <citation type="journal article" date="2015" name="Genome Announc.">
        <title>Genome Sequence of Corynebacterium ulcerans Strain FRC11.</title>
        <authorList>
            <person name="Benevides Lde J."/>
            <person name="Viana M.V."/>
            <person name="Mariano D.C."/>
            <person name="Rocha Fde S."/>
            <person name="Bagano P.C."/>
            <person name="Folador E.L."/>
            <person name="Pereira F.L."/>
            <person name="Dorella F.A."/>
            <person name="Leal C.A."/>
            <person name="Carvalho A.F."/>
            <person name="Soares Sde C."/>
            <person name="Carneiro A."/>
            <person name="Ramos R."/>
            <person name="Badell-Ocando E."/>
            <person name="Guiso N."/>
            <person name="Silva A."/>
            <person name="Figueiredo H."/>
            <person name="Azevedo V."/>
            <person name="Guimaraes L.C."/>
        </authorList>
    </citation>
    <scope>NUCLEOTIDE SEQUENCE [LARGE SCALE GENOMIC DNA]</scope>
    <source>
        <strain evidence="2">FRC0011</strain>
    </source>
</reference>
<dbReference type="Proteomes" id="UP000029910">
    <property type="component" value="Chromosome"/>
</dbReference>
<dbReference type="EMBL" id="CP009622">
    <property type="protein sequence ID" value="AIU33452.1"/>
    <property type="molecule type" value="Genomic_DNA"/>
</dbReference>